<evidence type="ECO:0000256" key="4">
    <source>
        <dbReference type="ARBA" id="ARBA00023002"/>
    </source>
</evidence>
<comment type="similarity">
    <text evidence="1 6">Belongs to the pyridoxamine 5'-phosphate oxidase family.</text>
</comment>
<dbReference type="GO" id="GO:0004733">
    <property type="term" value="F:pyridoxamine phosphate oxidase activity"/>
    <property type="evidence" value="ECO:0007669"/>
    <property type="project" value="UniProtKB-UniRule"/>
</dbReference>
<accession>A0A840AMN6</accession>
<dbReference type="HAMAP" id="MF_01629">
    <property type="entry name" value="PdxH"/>
    <property type="match status" value="1"/>
</dbReference>
<dbReference type="InterPro" id="IPR011576">
    <property type="entry name" value="Pyridox_Oxase_N"/>
</dbReference>
<dbReference type="GO" id="GO:0008615">
    <property type="term" value="P:pyridoxine biosynthetic process"/>
    <property type="evidence" value="ECO:0007669"/>
    <property type="project" value="UniProtKB-UniRule"/>
</dbReference>
<evidence type="ECO:0000256" key="1">
    <source>
        <dbReference type="ARBA" id="ARBA00007301"/>
    </source>
</evidence>
<dbReference type="InterPro" id="IPR019576">
    <property type="entry name" value="Pyridoxamine_oxidase_dimer_C"/>
</dbReference>
<feature type="domain" description="Pyridoxamine 5'-phosphate oxidase N-terminal" evidence="8">
    <location>
        <begin position="23"/>
        <end position="145"/>
    </location>
</feature>
<comment type="pathway">
    <text evidence="6">Cofactor metabolism; pyridoxal 5'-phosphate salvage; pyridoxal 5'-phosphate from pyridoxamine 5'-phosphate: step 1/1.</text>
</comment>
<protein>
    <recommendedName>
        <fullName evidence="6">Pyridoxine/pyridoxamine 5'-phosphate oxidase</fullName>
        <ecNumber evidence="6">1.4.3.5</ecNumber>
    </recommendedName>
    <alternativeName>
        <fullName evidence="6">PNP/PMP oxidase</fullName>
        <shortName evidence="6">PNPOx</shortName>
    </alternativeName>
    <alternativeName>
        <fullName evidence="6">Pyridoxal 5'-phosphate synthase</fullName>
    </alternativeName>
</protein>
<feature type="binding site" evidence="6 7">
    <location>
        <position position="171"/>
    </location>
    <ligand>
        <name>FMN</name>
        <dbReference type="ChEBI" id="CHEBI:58210"/>
    </ligand>
</feature>
<name>A0A840AMN6_9HYPH</name>
<comment type="pathway">
    <text evidence="6">Cofactor metabolism; pyridoxal 5'-phosphate salvage; pyridoxal 5'-phosphate from pyridoxine 5'-phosphate: step 1/1.</text>
</comment>
<evidence type="ECO:0000313" key="11">
    <source>
        <dbReference type="Proteomes" id="UP000553963"/>
    </source>
</evidence>
<comment type="caution">
    <text evidence="6">Lacks conserved residue(s) required for the propagation of feature annotation.</text>
</comment>
<dbReference type="Gene3D" id="2.30.110.10">
    <property type="entry name" value="Electron Transport, Fmn-binding Protein, Chain A"/>
    <property type="match status" value="1"/>
</dbReference>
<evidence type="ECO:0000259" key="8">
    <source>
        <dbReference type="Pfam" id="PF01243"/>
    </source>
</evidence>
<feature type="binding site" evidence="6">
    <location>
        <position position="117"/>
    </location>
    <ligand>
        <name>substrate</name>
    </ligand>
</feature>
<dbReference type="EC" id="1.4.3.5" evidence="6"/>
<reference evidence="10 11" key="1">
    <citation type="submission" date="2020-08" db="EMBL/GenBank/DDBJ databases">
        <title>Genomic Encyclopedia of Type Strains, Phase IV (KMG-IV): sequencing the most valuable type-strain genomes for metagenomic binning, comparative biology and taxonomic classification.</title>
        <authorList>
            <person name="Goeker M."/>
        </authorList>
    </citation>
    <scope>NUCLEOTIDE SEQUENCE [LARGE SCALE GENOMIC DNA]</scope>
    <source>
        <strain evidence="10 11">DSM 25966</strain>
    </source>
</reference>
<dbReference type="UniPathway" id="UPA01068">
    <property type="reaction ID" value="UER00304"/>
</dbReference>
<dbReference type="InterPro" id="IPR012349">
    <property type="entry name" value="Split_barrel_FMN-bd"/>
</dbReference>
<dbReference type="Pfam" id="PF10590">
    <property type="entry name" value="PNP_phzG_C"/>
    <property type="match status" value="1"/>
</dbReference>
<dbReference type="GO" id="GO:0010181">
    <property type="term" value="F:FMN binding"/>
    <property type="evidence" value="ECO:0007669"/>
    <property type="project" value="UniProtKB-UniRule"/>
</dbReference>
<evidence type="ECO:0000259" key="9">
    <source>
        <dbReference type="Pfam" id="PF10590"/>
    </source>
</evidence>
<keyword evidence="4 6" id="KW-0560">Oxidoreductase</keyword>
<feature type="binding site" evidence="6 7">
    <location>
        <position position="91"/>
    </location>
    <ligand>
        <name>FMN</name>
        <dbReference type="ChEBI" id="CHEBI:58210"/>
    </ligand>
</feature>
<evidence type="ECO:0000256" key="3">
    <source>
        <dbReference type="ARBA" id="ARBA00022643"/>
    </source>
</evidence>
<proteinExistence type="inferred from homology"/>
<dbReference type="EMBL" id="JACIDS010000002">
    <property type="protein sequence ID" value="MBB3930544.1"/>
    <property type="molecule type" value="Genomic_DNA"/>
</dbReference>
<keyword evidence="5 6" id="KW-0664">Pyridoxine biosynthesis</keyword>
<evidence type="ECO:0000256" key="2">
    <source>
        <dbReference type="ARBA" id="ARBA00022630"/>
    </source>
</evidence>
<feature type="binding site" evidence="6">
    <location>
        <begin position="177"/>
        <end position="179"/>
    </location>
    <ligand>
        <name>substrate</name>
    </ligand>
</feature>
<dbReference type="Pfam" id="PF01243">
    <property type="entry name" value="PNPOx_N"/>
    <property type="match status" value="1"/>
</dbReference>
<comment type="cofactor">
    <cofactor evidence="6 7">
        <name>FMN</name>
        <dbReference type="ChEBI" id="CHEBI:58210"/>
    </cofactor>
    <text evidence="6 7">Binds 1 FMN per subunit.</text>
</comment>
<comment type="catalytic activity">
    <reaction evidence="6">
        <text>pyridoxamine 5'-phosphate + O2 + H2O = pyridoxal 5'-phosphate + H2O2 + NH4(+)</text>
        <dbReference type="Rhea" id="RHEA:15817"/>
        <dbReference type="ChEBI" id="CHEBI:15377"/>
        <dbReference type="ChEBI" id="CHEBI:15379"/>
        <dbReference type="ChEBI" id="CHEBI:16240"/>
        <dbReference type="ChEBI" id="CHEBI:28938"/>
        <dbReference type="ChEBI" id="CHEBI:58451"/>
        <dbReference type="ChEBI" id="CHEBI:597326"/>
        <dbReference type="EC" id="1.4.3.5"/>
    </reaction>
</comment>
<keyword evidence="11" id="KW-1185">Reference proteome</keyword>
<dbReference type="Proteomes" id="UP000553963">
    <property type="component" value="Unassembled WGS sequence"/>
</dbReference>
<evidence type="ECO:0000313" key="10">
    <source>
        <dbReference type="EMBL" id="MBB3930544.1"/>
    </source>
</evidence>
<evidence type="ECO:0000256" key="7">
    <source>
        <dbReference type="PIRSR" id="PIRSR000190-2"/>
    </source>
</evidence>
<evidence type="ECO:0000256" key="5">
    <source>
        <dbReference type="ARBA" id="ARBA00023096"/>
    </source>
</evidence>
<feature type="binding site" evidence="6 7">
    <location>
        <begin position="62"/>
        <end position="63"/>
    </location>
    <ligand>
        <name>FMN</name>
        <dbReference type="ChEBI" id="CHEBI:58210"/>
    </ligand>
</feature>
<dbReference type="PANTHER" id="PTHR10851:SF0">
    <property type="entry name" value="PYRIDOXINE-5'-PHOSPHATE OXIDASE"/>
    <property type="match status" value="1"/>
</dbReference>
<comment type="subunit">
    <text evidence="6">Homodimer.</text>
</comment>
<dbReference type="NCBIfam" id="TIGR00558">
    <property type="entry name" value="pdxH"/>
    <property type="match status" value="1"/>
</dbReference>
<feature type="binding site" evidence="6 7">
    <location>
        <begin position="126"/>
        <end position="127"/>
    </location>
    <ligand>
        <name>FMN</name>
        <dbReference type="ChEBI" id="CHEBI:58210"/>
    </ligand>
</feature>
<feature type="binding site" evidence="6">
    <location>
        <position position="109"/>
    </location>
    <ligand>
        <name>substrate</name>
    </ligand>
</feature>
<comment type="caution">
    <text evidence="10">The sequence shown here is derived from an EMBL/GenBank/DDBJ whole genome shotgun (WGS) entry which is preliminary data.</text>
</comment>
<sequence>MMGDFTEATDPFALFAGWLLEAEKSEPNDPNGMALATVDPDGLPNVRMVLMKDFDEAGLVFYTNFESAKGRELLSQKKAAALFHWKSLRRQVRVRGLVEIVTDEEADAYYATRPRQSRLGAWASQQSRPLESRFALEKAVAAVAMKYPLGDIPRPAHWSGFRIRPVEIEFWKDGAFRLHDRVVFRRATPELGEWSKDRLYP</sequence>
<feature type="binding site" evidence="6">
    <location>
        <position position="52"/>
    </location>
    <ligand>
        <name>substrate</name>
    </ligand>
</feature>
<feature type="domain" description="Pyridoxine 5'-phosphate oxidase dimerisation C-terminal" evidence="9">
    <location>
        <begin position="158"/>
        <end position="201"/>
    </location>
</feature>
<dbReference type="NCBIfam" id="NF004231">
    <property type="entry name" value="PRK05679.1"/>
    <property type="match status" value="1"/>
</dbReference>
<dbReference type="SUPFAM" id="SSF50475">
    <property type="entry name" value="FMN-binding split barrel"/>
    <property type="match status" value="1"/>
</dbReference>
<comment type="catalytic activity">
    <reaction evidence="6">
        <text>pyridoxine 5'-phosphate + O2 = pyridoxal 5'-phosphate + H2O2</text>
        <dbReference type="Rhea" id="RHEA:15149"/>
        <dbReference type="ChEBI" id="CHEBI:15379"/>
        <dbReference type="ChEBI" id="CHEBI:16240"/>
        <dbReference type="ChEBI" id="CHEBI:58589"/>
        <dbReference type="ChEBI" id="CHEBI:597326"/>
        <dbReference type="EC" id="1.4.3.5"/>
    </reaction>
</comment>
<feature type="binding site" evidence="6 7">
    <location>
        <position position="69"/>
    </location>
    <ligand>
        <name>FMN</name>
        <dbReference type="ChEBI" id="CHEBI:58210"/>
    </ligand>
</feature>
<keyword evidence="2 6" id="KW-0285">Flavoprotein</keyword>
<keyword evidence="3 6" id="KW-0288">FMN</keyword>
<evidence type="ECO:0000256" key="6">
    <source>
        <dbReference type="HAMAP-Rule" id="MF_01629"/>
    </source>
</evidence>
<dbReference type="AlphaFoldDB" id="A0A840AMN6"/>
<comment type="function">
    <text evidence="6">Catalyzes the oxidation of either pyridoxine 5'-phosphate (PNP) or pyridoxamine 5'-phosphate (PMP) into pyridoxal 5'-phosphate (PLP).</text>
</comment>
<organism evidence="10 11">
    <name type="scientific">Kaistia hirudinis</name>
    <dbReference type="NCBI Taxonomy" id="1293440"/>
    <lineage>
        <taxon>Bacteria</taxon>
        <taxon>Pseudomonadati</taxon>
        <taxon>Pseudomonadota</taxon>
        <taxon>Alphaproteobacteria</taxon>
        <taxon>Hyphomicrobiales</taxon>
        <taxon>Kaistiaceae</taxon>
        <taxon>Kaistia</taxon>
    </lineage>
</organism>
<dbReference type="PANTHER" id="PTHR10851">
    <property type="entry name" value="PYRIDOXINE-5-PHOSPHATE OXIDASE"/>
    <property type="match status" value="1"/>
</dbReference>
<dbReference type="InterPro" id="IPR000659">
    <property type="entry name" value="Pyridox_Oxase"/>
</dbReference>
<feature type="binding site" evidence="6 7">
    <location>
        <position position="181"/>
    </location>
    <ligand>
        <name>FMN</name>
        <dbReference type="ChEBI" id="CHEBI:58210"/>
    </ligand>
</feature>
<feature type="binding site" evidence="6">
    <location>
        <position position="113"/>
    </location>
    <ligand>
        <name>substrate</name>
    </ligand>
</feature>
<feature type="binding site" evidence="6 7">
    <location>
        <begin position="47"/>
        <end position="52"/>
    </location>
    <ligand>
        <name>FMN</name>
        <dbReference type="ChEBI" id="CHEBI:58210"/>
    </ligand>
</feature>
<dbReference type="PIRSF" id="PIRSF000190">
    <property type="entry name" value="Pyd_amn-ph_oxd"/>
    <property type="match status" value="1"/>
</dbReference>
<gene>
    <name evidence="6" type="primary">pdxH</name>
    <name evidence="10" type="ORF">GGR25_001583</name>
</gene>